<dbReference type="InterPro" id="IPR056616">
    <property type="entry name" value="Chromo_MIT1"/>
</dbReference>
<organism evidence="7 8">
    <name type="scientific">Schizophyllum amplum</name>
    <dbReference type="NCBI Taxonomy" id="97359"/>
    <lineage>
        <taxon>Eukaryota</taxon>
        <taxon>Fungi</taxon>
        <taxon>Dikarya</taxon>
        <taxon>Basidiomycota</taxon>
        <taxon>Agaricomycotina</taxon>
        <taxon>Agaricomycetes</taxon>
        <taxon>Agaricomycetidae</taxon>
        <taxon>Agaricales</taxon>
        <taxon>Schizophyllaceae</taxon>
        <taxon>Schizophyllum</taxon>
    </lineage>
</organism>
<reference evidence="7 8" key="1">
    <citation type="journal article" date="2019" name="New Phytol.">
        <title>Comparative genomics reveals unique wood-decay strategies and fruiting body development in the Schizophyllaceae.</title>
        <authorList>
            <person name="Almasi E."/>
            <person name="Sahu N."/>
            <person name="Krizsan K."/>
            <person name="Balint B."/>
            <person name="Kovacs G.M."/>
            <person name="Kiss B."/>
            <person name="Cseklye J."/>
            <person name="Drula E."/>
            <person name="Henrissat B."/>
            <person name="Nagy I."/>
            <person name="Chovatia M."/>
            <person name="Adam C."/>
            <person name="LaButti K."/>
            <person name="Lipzen A."/>
            <person name="Riley R."/>
            <person name="Grigoriev I.V."/>
            <person name="Nagy L.G."/>
        </authorList>
    </citation>
    <scope>NUCLEOTIDE SEQUENCE [LARGE SCALE GENOMIC DNA]</scope>
    <source>
        <strain evidence="7 8">NL-1724</strain>
    </source>
</reference>
<feature type="compositionally biased region" description="Basic residues" evidence="5">
    <location>
        <begin position="121"/>
        <end position="133"/>
    </location>
</feature>
<dbReference type="Gene3D" id="3.40.50.10810">
    <property type="entry name" value="Tandem AAA-ATPase domain"/>
    <property type="match status" value="1"/>
</dbReference>
<accession>A0A550CMC6</accession>
<keyword evidence="4" id="KW-0539">Nucleus</keyword>
<dbReference type="PROSITE" id="PS51192">
    <property type="entry name" value="HELICASE_ATP_BIND_1"/>
    <property type="match status" value="1"/>
</dbReference>
<keyword evidence="3" id="KW-0067">ATP-binding</keyword>
<evidence type="ECO:0000256" key="1">
    <source>
        <dbReference type="ARBA" id="ARBA00004123"/>
    </source>
</evidence>
<dbReference type="GO" id="GO:0003682">
    <property type="term" value="F:chromatin binding"/>
    <property type="evidence" value="ECO:0007669"/>
    <property type="project" value="TreeGrafter"/>
</dbReference>
<dbReference type="GO" id="GO:0000785">
    <property type="term" value="C:chromatin"/>
    <property type="evidence" value="ECO:0007669"/>
    <property type="project" value="TreeGrafter"/>
</dbReference>
<dbReference type="AlphaFoldDB" id="A0A550CMC6"/>
<dbReference type="GO" id="GO:0016887">
    <property type="term" value="F:ATP hydrolysis activity"/>
    <property type="evidence" value="ECO:0007669"/>
    <property type="project" value="TreeGrafter"/>
</dbReference>
<proteinExistence type="predicted"/>
<gene>
    <name evidence="7" type="ORF">BD626DRAFT_546362</name>
</gene>
<evidence type="ECO:0000259" key="6">
    <source>
        <dbReference type="PROSITE" id="PS51192"/>
    </source>
</evidence>
<dbReference type="Proteomes" id="UP000320762">
    <property type="component" value="Unassembled WGS sequence"/>
</dbReference>
<dbReference type="STRING" id="97359.A0A550CMC6"/>
<evidence type="ECO:0000313" key="8">
    <source>
        <dbReference type="Proteomes" id="UP000320762"/>
    </source>
</evidence>
<dbReference type="GO" id="GO:0003677">
    <property type="term" value="F:DNA binding"/>
    <property type="evidence" value="ECO:0007669"/>
    <property type="project" value="TreeGrafter"/>
</dbReference>
<dbReference type="InterPro" id="IPR038718">
    <property type="entry name" value="SNF2-like_sf"/>
</dbReference>
<dbReference type="InterPro" id="IPR016197">
    <property type="entry name" value="Chromo-like_dom_sf"/>
</dbReference>
<comment type="caution">
    <text evidence="7">The sequence shown here is derived from an EMBL/GenBank/DDBJ whole genome shotgun (WGS) entry which is preliminary data.</text>
</comment>
<dbReference type="GO" id="GO:0140658">
    <property type="term" value="F:ATP-dependent chromatin remodeler activity"/>
    <property type="evidence" value="ECO:0007669"/>
    <property type="project" value="TreeGrafter"/>
</dbReference>
<feature type="compositionally biased region" description="Acidic residues" evidence="5">
    <location>
        <begin position="27"/>
        <end position="50"/>
    </location>
</feature>
<evidence type="ECO:0000256" key="4">
    <source>
        <dbReference type="ARBA" id="ARBA00023242"/>
    </source>
</evidence>
<feature type="compositionally biased region" description="Acidic residues" evidence="5">
    <location>
        <begin position="86"/>
        <end position="95"/>
    </location>
</feature>
<comment type="subcellular location">
    <subcellularLocation>
        <location evidence="1">Nucleus</location>
    </subcellularLocation>
</comment>
<feature type="compositionally biased region" description="Acidic residues" evidence="5">
    <location>
        <begin position="137"/>
        <end position="146"/>
    </location>
</feature>
<dbReference type="OrthoDB" id="5857104at2759"/>
<evidence type="ECO:0000256" key="5">
    <source>
        <dbReference type="SAM" id="MobiDB-lite"/>
    </source>
</evidence>
<dbReference type="Pfam" id="PF23615">
    <property type="entry name" value="Chromo_MIT1"/>
    <property type="match status" value="1"/>
</dbReference>
<feature type="region of interest" description="Disordered" evidence="5">
    <location>
        <begin position="410"/>
        <end position="438"/>
    </location>
</feature>
<evidence type="ECO:0000256" key="2">
    <source>
        <dbReference type="ARBA" id="ARBA00022741"/>
    </source>
</evidence>
<feature type="region of interest" description="Disordered" evidence="5">
    <location>
        <begin position="1"/>
        <end position="146"/>
    </location>
</feature>
<evidence type="ECO:0000256" key="3">
    <source>
        <dbReference type="ARBA" id="ARBA00022840"/>
    </source>
</evidence>
<dbReference type="PANTHER" id="PTHR45623">
    <property type="entry name" value="CHROMODOMAIN-HELICASE-DNA-BINDING PROTEIN 3-RELATED-RELATED"/>
    <property type="match status" value="1"/>
</dbReference>
<feature type="compositionally biased region" description="Basic and acidic residues" evidence="5">
    <location>
        <begin position="410"/>
        <end position="422"/>
    </location>
</feature>
<protein>
    <submittedName>
        <fullName evidence="7">SNF2 family N-terminal domain-containing protein</fullName>
    </submittedName>
</protein>
<feature type="compositionally biased region" description="Basic and acidic residues" evidence="5">
    <location>
        <begin position="103"/>
        <end position="120"/>
    </location>
</feature>
<sequence>MRLSIHIRPTPSAKSDIGDSEAGFSEAQDELDEDESDDDAADDEEYDEEDVHALQTRRSTRTAANKPRDLPFSPRKTRSQKIYTIDDSDESEGDDAGGSPHRMSCEKCHMPPAHQEIERLQKKKRKGGRRKKKNQDEFEDSDDEVERESKKGGWVRCLKCAVSAHFGCLASAQRDEILKAAKARDIAAWREQNPDGDPKEEPAKRKALQVDETTDFVCGGCMKGGICMSCEKVALLPGGRLPTEKPPTADIEMADPSGDVEMTDGTAKNGVDGPVRELLFRCLTCKRMAHYEHLPPPNGDSDTPSEIAAYYQRDTRWLCDDCNSCVGESLDKILAWKPYPANAAQPPDPVHYKDNLPREYLVKWDNRSYRRVQWVPHMWLVSTSPQKLKHFLAVGAKVDLLDEATARKKAAAEAEDSGHLSDVEETPEPNGSLPLQTKDGLVDAEARIPKEWTTVDRVLDFILWNPNKPAKVKGKKGKGGKNKRKQRIESDDEDEMDEELIQIREDIFKNGTTPAEAVTETLEEWEARMRRKFTVDDIDDVVWAFIKWQELGYEEATWDAPPREGEPGYADFKRALERNLIGRTVTVPRKMPQRIEDRPKKGFEPYHLEDASELKIGQDPALKLMPFQVDGFNWLCDNWWNHQPCILADEMGLGKTVQVSSFVGNIIDKWQAFPALVVVPNSTLTNWVREFERWAPKLRVVPYYGEAKARQVIQRYELSHPKTPPNCTDAKFHVLVTSYEAVTHKTDFGAVFKKQPRWEVLIIDEGQRLKNDKSLLFQKLNDLKAKHRVIMTGTPLNNNIRELFNLMNFLEPEKWADLEALEAEYEELTEDLVKQLHDRLRPYFLRRIKSEVLQLPPKNEVIVPVSMSPIQKELYRSILSKNVDILNGLRSGAGNTKSQGTNNVKNILMQLRK</sequence>
<dbReference type="GO" id="GO:0005524">
    <property type="term" value="F:ATP binding"/>
    <property type="evidence" value="ECO:0007669"/>
    <property type="project" value="UniProtKB-KW"/>
</dbReference>
<dbReference type="PANTHER" id="PTHR45623:SF17">
    <property type="entry name" value="CHROMODOMAIN-HELICASE-DNA-BINDING PROTEIN 3-RELATED"/>
    <property type="match status" value="1"/>
</dbReference>
<dbReference type="GO" id="GO:0042393">
    <property type="term" value="F:histone binding"/>
    <property type="evidence" value="ECO:0007669"/>
    <property type="project" value="TreeGrafter"/>
</dbReference>
<dbReference type="InterPro" id="IPR000330">
    <property type="entry name" value="SNF2_N"/>
</dbReference>
<dbReference type="Pfam" id="PF00176">
    <property type="entry name" value="SNF2-rel_dom"/>
    <property type="match status" value="1"/>
</dbReference>
<keyword evidence="2" id="KW-0547">Nucleotide-binding</keyword>
<dbReference type="InterPro" id="IPR027417">
    <property type="entry name" value="P-loop_NTPase"/>
</dbReference>
<keyword evidence="8" id="KW-1185">Reference proteome</keyword>
<name>A0A550CMC6_9AGAR</name>
<feature type="domain" description="Helicase ATP-binding" evidence="6">
    <location>
        <begin position="636"/>
        <end position="813"/>
    </location>
</feature>
<evidence type="ECO:0000313" key="7">
    <source>
        <dbReference type="EMBL" id="TRM65956.1"/>
    </source>
</evidence>
<dbReference type="InterPro" id="IPR014001">
    <property type="entry name" value="Helicase_ATP-bd"/>
</dbReference>
<feature type="region of interest" description="Disordered" evidence="5">
    <location>
        <begin position="470"/>
        <end position="496"/>
    </location>
</feature>
<dbReference type="SUPFAM" id="SSF54160">
    <property type="entry name" value="Chromo domain-like"/>
    <property type="match status" value="1"/>
</dbReference>
<dbReference type="SUPFAM" id="SSF52540">
    <property type="entry name" value="P-loop containing nucleoside triphosphate hydrolases"/>
    <property type="match status" value="2"/>
</dbReference>
<dbReference type="GO" id="GO:0005634">
    <property type="term" value="C:nucleus"/>
    <property type="evidence" value="ECO:0007669"/>
    <property type="project" value="UniProtKB-SubCell"/>
</dbReference>
<dbReference type="Gene3D" id="3.40.50.300">
    <property type="entry name" value="P-loop containing nucleotide triphosphate hydrolases"/>
    <property type="match status" value="1"/>
</dbReference>
<dbReference type="EMBL" id="VDMD01000004">
    <property type="protein sequence ID" value="TRM65956.1"/>
    <property type="molecule type" value="Genomic_DNA"/>
</dbReference>
<dbReference type="SMART" id="SM00487">
    <property type="entry name" value="DEXDc"/>
    <property type="match status" value="1"/>
</dbReference>
<feature type="compositionally biased region" description="Basic residues" evidence="5">
    <location>
        <begin position="470"/>
        <end position="486"/>
    </location>
</feature>